<gene>
    <name evidence="11" type="ORF">OESDEN_13194</name>
</gene>
<dbReference type="SUPFAM" id="SSF63737">
    <property type="entry name" value="Leukotriene A4 hydrolase N-terminal domain"/>
    <property type="match status" value="1"/>
</dbReference>
<dbReference type="InterPro" id="IPR050344">
    <property type="entry name" value="Peptidase_M1_aminopeptidases"/>
</dbReference>
<keyword evidence="5 8" id="KW-0862">Zinc</keyword>
<dbReference type="OrthoDB" id="10031169at2759"/>
<dbReference type="GO" id="GO:0005615">
    <property type="term" value="C:extracellular space"/>
    <property type="evidence" value="ECO:0007669"/>
    <property type="project" value="TreeGrafter"/>
</dbReference>
<evidence type="ECO:0000256" key="7">
    <source>
        <dbReference type="PIRSR" id="PIRSR634016-1"/>
    </source>
</evidence>
<keyword evidence="12" id="KW-1185">Reference proteome</keyword>
<dbReference type="Proteomes" id="UP000053660">
    <property type="component" value="Unassembled WGS sequence"/>
</dbReference>
<dbReference type="GO" id="GO:0042277">
    <property type="term" value="F:peptide binding"/>
    <property type="evidence" value="ECO:0007669"/>
    <property type="project" value="TreeGrafter"/>
</dbReference>
<protein>
    <submittedName>
        <fullName evidence="11">Peptidase family M1</fullName>
    </submittedName>
</protein>
<evidence type="ECO:0000259" key="9">
    <source>
        <dbReference type="Pfam" id="PF01433"/>
    </source>
</evidence>
<dbReference type="InterPro" id="IPR027268">
    <property type="entry name" value="Peptidase_M4/M1_CTD_sf"/>
</dbReference>
<sequence length="498" mass="55940">MTATTELPELPEMPIKKPELQGHGAIVKQILYNATLEKVVLVLDKALQSGEQVIVQMPFSGRISENSDGLHESSYRTRNGDKKVISFTKLSPGSARSVYPSLDEPQYQAPLSLTILHPKGTVARSNAKEILDSHPIESEPLWDKTSFDATSSVPSYLTGFTVSDFEGKEAATKGGMKVRVYARPEADAANSTIYAAETAVKVLDLLQEYFGVPLSTSKQDLFAVPAMEETSPSGPGITFLPEQDLLLDPSASTIEEKIKVARTLSRELSRQWFGNLVAPSDWHALWLNEAFAKYMEYYLLQKLFDGNIDAKNYLTSESLERSLVDDARSSSHPLTLNIETTAEAQEILDQLTADKGAALLRMFEAVVGEETFQKGVQSYLQTHANGNANYTDFWDAIDNAIGGKLKAWDGNKFKMEEFADNWVLQMGYPVVDVYRLDPKTIELTQRRFKLDHLTPERARYRNALYWYKWDVPLFYEVNGKKADMTWLHEGSFSRLIYS</sequence>
<name>A0A0B1SQ19_OESDE</name>
<evidence type="ECO:0000256" key="1">
    <source>
        <dbReference type="ARBA" id="ARBA00010136"/>
    </source>
</evidence>
<dbReference type="GO" id="GO:0008270">
    <property type="term" value="F:zinc ion binding"/>
    <property type="evidence" value="ECO:0007669"/>
    <property type="project" value="InterPro"/>
</dbReference>
<dbReference type="Pfam" id="PF17900">
    <property type="entry name" value="Peptidase_M1_N"/>
    <property type="match status" value="1"/>
</dbReference>
<dbReference type="InterPro" id="IPR034016">
    <property type="entry name" value="M1_APN-typ"/>
</dbReference>
<evidence type="ECO:0000313" key="12">
    <source>
        <dbReference type="Proteomes" id="UP000053660"/>
    </source>
</evidence>
<evidence type="ECO:0000256" key="6">
    <source>
        <dbReference type="ARBA" id="ARBA00023049"/>
    </source>
</evidence>
<dbReference type="Gene3D" id="2.60.40.1730">
    <property type="entry name" value="tricorn interacting facor f3 domain"/>
    <property type="match status" value="1"/>
</dbReference>
<comment type="cofactor">
    <cofactor evidence="8">
        <name>Zn(2+)</name>
        <dbReference type="ChEBI" id="CHEBI:29105"/>
    </cofactor>
    <text evidence="8">Binds 1 zinc ion per subunit.</text>
</comment>
<evidence type="ECO:0000256" key="8">
    <source>
        <dbReference type="PIRSR" id="PIRSR634016-3"/>
    </source>
</evidence>
<evidence type="ECO:0000259" key="10">
    <source>
        <dbReference type="Pfam" id="PF17900"/>
    </source>
</evidence>
<keyword evidence="2" id="KW-0645">Protease</keyword>
<evidence type="ECO:0000256" key="4">
    <source>
        <dbReference type="ARBA" id="ARBA00022801"/>
    </source>
</evidence>
<dbReference type="GO" id="GO:0070006">
    <property type="term" value="F:metalloaminopeptidase activity"/>
    <property type="evidence" value="ECO:0007669"/>
    <property type="project" value="TreeGrafter"/>
</dbReference>
<dbReference type="GO" id="GO:0005737">
    <property type="term" value="C:cytoplasm"/>
    <property type="evidence" value="ECO:0007669"/>
    <property type="project" value="TreeGrafter"/>
</dbReference>
<keyword evidence="3 8" id="KW-0479">Metal-binding</keyword>
<dbReference type="InterPro" id="IPR045357">
    <property type="entry name" value="Aminopeptidase_N-like_N"/>
</dbReference>
<dbReference type="InterPro" id="IPR014782">
    <property type="entry name" value="Peptidase_M1_dom"/>
</dbReference>
<dbReference type="AlphaFoldDB" id="A0A0B1SQ19"/>
<keyword evidence="6" id="KW-0482">Metalloprotease</keyword>
<dbReference type="PRINTS" id="PR00756">
    <property type="entry name" value="ALADIPTASE"/>
</dbReference>
<dbReference type="Gene3D" id="1.10.390.10">
    <property type="entry name" value="Neutral Protease Domain 2"/>
    <property type="match status" value="1"/>
</dbReference>
<dbReference type="GO" id="GO:0006508">
    <property type="term" value="P:proteolysis"/>
    <property type="evidence" value="ECO:0007669"/>
    <property type="project" value="UniProtKB-KW"/>
</dbReference>
<dbReference type="PANTHER" id="PTHR11533:SF201">
    <property type="entry name" value="AMINOPEPTIDASE-LIKE PROTEIN AC3.5"/>
    <property type="match status" value="1"/>
</dbReference>
<dbReference type="PANTHER" id="PTHR11533">
    <property type="entry name" value="PROTEASE M1 ZINC METALLOPROTEASE"/>
    <property type="match status" value="1"/>
</dbReference>
<evidence type="ECO:0000313" key="11">
    <source>
        <dbReference type="EMBL" id="KHJ87039.1"/>
    </source>
</evidence>
<dbReference type="GO" id="GO:0043171">
    <property type="term" value="P:peptide catabolic process"/>
    <property type="evidence" value="ECO:0007669"/>
    <property type="project" value="TreeGrafter"/>
</dbReference>
<feature type="domain" description="Peptidase M1 membrane alanine aminopeptidase" evidence="9">
    <location>
        <begin position="194"/>
        <end position="419"/>
    </location>
</feature>
<accession>A0A0B1SQ19</accession>
<proteinExistence type="inferred from homology"/>
<evidence type="ECO:0000256" key="5">
    <source>
        <dbReference type="ARBA" id="ARBA00022833"/>
    </source>
</evidence>
<dbReference type="Gene3D" id="2.60.40.1910">
    <property type="match status" value="1"/>
</dbReference>
<dbReference type="InterPro" id="IPR042097">
    <property type="entry name" value="Aminopeptidase_N-like_N_sf"/>
</dbReference>
<dbReference type="CDD" id="cd09601">
    <property type="entry name" value="M1_APN-Q_like"/>
    <property type="match status" value="1"/>
</dbReference>
<dbReference type="EMBL" id="KN558715">
    <property type="protein sequence ID" value="KHJ87039.1"/>
    <property type="molecule type" value="Genomic_DNA"/>
</dbReference>
<feature type="binding site" evidence="8">
    <location>
        <position position="289"/>
    </location>
    <ligand>
        <name>Zn(2+)</name>
        <dbReference type="ChEBI" id="CHEBI:29105"/>
        <note>catalytic</note>
    </ligand>
</feature>
<keyword evidence="4" id="KW-0378">Hydrolase</keyword>
<dbReference type="InterPro" id="IPR001930">
    <property type="entry name" value="Peptidase_M1"/>
</dbReference>
<dbReference type="SUPFAM" id="SSF55486">
    <property type="entry name" value="Metalloproteases ('zincins'), catalytic domain"/>
    <property type="match status" value="1"/>
</dbReference>
<dbReference type="GO" id="GO:0016020">
    <property type="term" value="C:membrane"/>
    <property type="evidence" value="ECO:0007669"/>
    <property type="project" value="TreeGrafter"/>
</dbReference>
<reference evidence="11 12" key="1">
    <citation type="submission" date="2014-03" db="EMBL/GenBank/DDBJ databases">
        <title>Draft genome of the hookworm Oesophagostomum dentatum.</title>
        <authorList>
            <person name="Mitreva M."/>
        </authorList>
    </citation>
    <scope>NUCLEOTIDE SEQUENCE [LARGE SCALE GENOMIC DNA]</scope>
    <source>
        <strain evidence="11 12">OD-Hann</strain>
    </source>
</reference>
<comment type="similarity">
    <text evidence="1">Belongs to the peptidase M1 family.</text>
</comment>
<evidence type="ECO:0000256" key="2">
    <source>
        <dbReference type="ARBA" id="ARBA00022670"/>
    </source>
</evidence>
<evidence type="ECO:0000256" key="3">
    <source>
        <dbReference type="ARBA" id="ARBA00022723"/>
    </source>
</evidence>
<feature type="domain" description="Aminopeptidase N-like N-terminal" evidence="10">
    <location>
        <begin position="28"/>
        <end position="157"/>
    </location>
</feature>
<feature type="active site" description="Proton acceptor" evidence="7">
    <location>
        <position position="267"/>
    </location>
</feature>
<dbReference type="Pfam" id="PF01433">
    <property type="entry name" value="Peptidase_M1"/>
    <property type="match status" value="1"/>
</dbReference>
<organism evidence="11 12">
    <name type="scientific">Oesophagostomum dentatum</name>
    <name type="common">Nodular worm</name>
    <dbReference type="NCBI Taxonomy" id="61180"/>
    <lineage>
        <taxon>Eukaryota</taxon>
        <taxon>Metazoa</taxon>
        <taxon>Ecdysozoa</taxon>
        <taxon>Nematoda</taxon>
        <taxon>Chromadorea</taxon>
        <taxon>Rhabditida</taxon>
        <taxon>Rhabditina</taxon>
        <taxon>Rhabditomorpha</taxon>
        <taxon>Strongyloidea</taxon>
        <taxon>Strongylidae</taxon>
        <taxon>Oesophagostomum</taxon>
    </lineage>
</organism>